<sequence>MPEDLDIRLLRHFVVVAEELHFSRAAQRLFVAQQALSRDVQRLEERAGVRLLDRTTRRVVLTPAGHTLLRRARELLALHDATLRELRGEPRSVTVDVVGAGLTPALVLAAARRRAPDVEFFARFHTGTDDAVPLLLAERLDVTFGRVRHHVDGLRHRTVRHEPVAVLVPERHPFAGLDRVPLGALRGAGVCFRAGSHATPGWEQAMLQLLAPFGIDAAGAHPHVHGVDELAQHLVDRSGPILVMSTQPAVPGGVLRPIVEPVPLFPWTMIWRADHDHPGLRALQLAVDELAAEWPAVPDGTWLPHPEADRA</sequence>
<dbReference type="GO" id="GO:0003700">
    <property type="term" value="F:DNA-binding transcription factor activity"/>
    <property type="evidence" value="ECO:0007669"/>
    <property type="project" value="InterPro"/>
</dbReference>
<dbReference type="FunFam" id="1.10.10.10:FF:000001">
    <property type="entry name" value="LysR family transcriptional regulator"/>
    <property type="match status" value="1"/>
</dbReference>
<evidence type="ECO:0000256" key="3">
    <source>
        <dbReference type="ARBA" id="ARBA00023125"/>
    </source>
</evidence>
<evidence type="ECO:0000256" key="4">
    <source>
        <dbReference type="ARBA" id="ARBA00023163"/>
    </source>
</evidence>
<dbReference type="Pfam" id="PF00126">
    <property type="entry name" value="HTH_1"/>
    <property type="match status" value="1"/>
</dbReference>
<dbReference type="SUPFAM" id="SSF46785">
    <property type="entry name" value="Winged helix' DNA-binding domain"/>
    <property type="match status" value="1"/>
</dbReference>
<keyword evidence="8" id="KW-1185">Reference proteome</keyword>
<dbReference type="PANTHER" id="PTHR30346">
    <property type="entry name" value="TRANSCRIPTIONAL DUAL REGULATOR HCAR-RELATED"/>
    <property type="match status" value="1"/>
</dbReference>
<keyword evidence="3" id="KW-0238">DNA-binding</keyword>
<keyword evidence="2" id="KW-0805">Transcription regulation</keyword>
<feature type="coiled-coil region" evidence="5">
    <location>
        <begin position="26"/>
        <end position="89"/>
    </location>
</feature>
<gene>
    <name evidence="7" type="ORF">Vau01_041750</name>
</gene>
<organism evidence="7 8">
    <name type="scientific">Virgisporangium aurantiacum</name>
    <dbReference type="NCBI Taxonomy" id="175570"/>
    <lineage>
        <taxon>Bacteria</taxon>
        <taxon>Bacillati</taxon>
        <taxon>Actinomycetota</taxon>
        <taxon>Actinomycetes</taxon>
        <taxon>Micromonosporales</taxon>
        <taxon>Micromonosporaceae</taxon>
        <taxon>Virgisporangium</taxon>
    </lineage>
</organism>
<reference evidence="7" key="1">
    <citation type="submission" date="2021-01" db="EMBL/GenBank/DDBJ databases">
        <title>Whole genome shotgun sequence of Virgisporangium aurantiacum NBRC 16421.</title>
        <authorList>
            <person name="Komaki H."/>
            <person name="Tamura T."/>
        </authorList>
    </citation>
    <scope>NUCLEOTIDE SEQUENCE</scope>
    <source>
        <strain evidence="7">NBRC 16421</strain>
    </source>
</reference>
<dbReference type="PRINTS" id="PR00039">
    <property type="entry name" value="HTHLYSR"/>
</dbReference>
<dbReference type="Gene3D" id="3.40.190.10">
    <property type="entry name" value="Periplasmic binding protein-like II"/>
    <property type="match status" value="2"/>
</dbReference>
<dbReference type="InterPro" id="IPR036388">
    <property type="entry name" value="WH-like_DNA-bd_sf"/>
</dbReference>
<keyword evidence="4" id="KW-0804">Transcription</keyword>
<evidence type="ECO:0000313" key="8">
    <source>
        <dbReference type="Proteomes" id="UP000612585"/>
    </source>
</evidence>
<dbReference type="SUPFAM" id="SSF53850">
    <property type="entry name" value="Periplasmic binding protein-like II"/>
    <property type="match status" value="1"/>
</dbReference>
<dbReference type="InterPro" id="IPR036390">
    <property type="entry name" value="WH_DNA-bd_sf"/>
</dbReference>
<name>A0A8J3Z303_9ACTN</name>
<protein>
    <submittedName>
        <fullName evidence="7">LysR family transcriptional regulator</fullName>
    </submittedName>
</protein>
<dbReference type="InterPro" id="IPR000847">
    <property type="entry name" value="LysR_HTH_N"/>
</dbReference>
<evidence type="ECO:0000256" key="2">
    <source>
        <dbReference type="ARBA" id="ARBA00023015"/>
    </source>
</evidence>
<accession>A0A8J3Z303</accession>
<comment type="caution">
    <text evidence="7">The sequence shown here is derived from an EMBL/GenBank/DDBJ whole genome shotgun (WGS) entry which is preliminary data.</text>
</comment>
<proteinExistence type="inferred from homology"/>
<dbReference type="RefSeq" id="WP_203995395.1">
    <property type="nucleotide sequence ID" value="NZ_BOPG01000025.1"/>
</dbReference>
<comment type="similarity">
    <text evidence="1">Belongs to the LysR transcriptional regulatory family.</text>
</comment>
<dbReference type="EMBL" id="BOPG01000025">
    <property type="protein sequence ID" value="GIJ56659.1"/>
    <property type="molecule type" value="Genomic_DNA"/>
</dbReference>
<dbReference type="AlphaFoldDB" id="A0A8J3Z303"/>
<evidence type="ECO:0000259" key="6">
    <source>
        <dbReference type="PROSITE" id="PS50931"/>
    </source>
</evidence>
<evidence type="ECO:0000256" key="1">
    <source>
        <dbReference type="ARBA" id="ARBA00009437"/>
    </source>
</evidence>
<dbReference type="GO" id="GO:0003677">
    <property type="term" value="F:DNA binding"/>
    <property type="evidence" value="ECO:0007669"/>
    <property type="project" value="UniProtKB-KW"/>
</dbReference>
<keyword evidence="5" id="KW-0175">Coiled coil</keyword>
<feature type="domain" description="HTH lysR-type" evidence="6">
    <location>
        <begin position="5"/>
        <end position="62"/>
    </location>
</feature>
<dbReference type="PANTHER" id="PTHR30346:SF0">
    <property type="entry name" value="HCA OPERON TRANSCRIPTIONAL ACTIVATOR HCAR"/>
    <property type="match status" value="1"/>
</dbReference>
<dbReference type="Pfam" id="PF03466">
    <property type="entry name" value="LysR_substrate"/>
    <property type="match status" value="1"/>
</dbReference>
<dbReference type="Gene3D" id="1.10.10.10">
    <property type="entry name" value="Winged helix-like DNA-binding domain superfamily/Winged helix DNA-binding domain"/>
    <property type="match status" value="1"/>
</dbReference>
<dbReference type="Proteomes" id="UP000612585">
    <property type="component" value="Unassembled WGS sequence"/>
</dbReference>
<evidence type="ECO:0000256" key="5">
    <source>
        <dbReference type="SAM" id="Coils"/>
    </source>
</evidence>
<dbReference type="PROSITE" id="PS50931">
    <property type="entry name" value="HTH_LYSR"/>
    <property type="match status" value="1"/>
</dbReference>
<dbReference type="InterPro" id="IPR005119">
    <property type="entry name" value="LysR_subst-bd"/>
</dbReference>
<evidence type="ECO:0000313" key="7">
    <source>
        <dbReference type="EMBL" id="GIJ56659.1"/>
    </source>
</evidence>
<dbReference type="GO" id="GO:0032993">
    <property type="term" value="C:protein-DNA complex"/>
    <property type="evidence" value="ECO:0007669"/>
    <property type="project" value="TreeGrafter"/>
</dbReference>